<sequence length="173" mass="20111">MNLVKVIMSTTQQEISCAVLQDFHFRKLHENKDLTVLFKCTINKCSAYITVDSNNNVIRTSSLHNRMVKTDEETKSVIRGMKRKIEEDPGHPMPQVYKEERFLDNPGKKRVIVRNSKRHPAYRIHGGTAKQNTTVLFYISAGVEQRQKTIAHQKQRTNNELQEYLINLQTNVE</sequence>
<proteinExistence type="predicted"/>
<dbReference type="EMBL" id="CAJOBC010086664">
    <property type="protein sequence ID" value="CAF4346826.1"/>
    <property type="molecule type" value="Genomic_DNA"/>
</dbReference>
<reference evidence="1" key="1">
    <citation type="submission" date="2021-02" db="EMBL/GenBank/DDBJ databases">
        <authorList>
            <person name="Nowell W R."/>
        </authorList>
    </citation>
    <scope>NUCLEOTIDE SEQUENCE</scope>
</reference>
<organism evidence="1 3">
    <name type="scientific">Didymodactylos carnosus</name>
    <dbReference type="NCBI Taxonomy" id="1234261"/>
    <lineage>
        <taxon>Eukaryota</taxon>
        <taxon>Metazoa</taxon>
        <taxon>Spiralia</taxon>
        <taxon>Gnathifera</taxon>
        <taxon>Rotifera</taxon>
        <taxon>Eurotatoria</taxon>
        <taxon>Bdelloidea</taxon>
        <taxon>Philodinida</taxon>
        <taxon>Philodinidae</taxon>
        <taxon>Didymodactylos</taxon>
    </lineage>
</organism>
<keyword evidence="3" id="KW-1185">Reference proteome</keyword>
<name>A0A815RSV9_9BILA</name>
<evidence type="ECO:0000313" key="1">
    <source>
        <dbReference type="EMBL" id="CAF1481965.1"/>
    </source>
</evidence>
<dbReference type="EMBL" id="CAJNOQ010021178">
    <property type="protein sequence ID" value="CAF1481965.1"/>
    <property type="molecule type" value="Genomic_DNA"/>
</dbReference>
<gene>
    <name evidence="1" type="ORF">GPM918_LOCUS35880</name>
    <name evidence="2" type="ORF">SRO942_LOCUS36605</name>
</gene>
<dbReference type="Proteomes" id="UP000681722">
    <property type="component" value="Unassembled WGS sequence"/>
</dbReference>
<dbReference type="AlphaFoldDB" id="A0A815RSV9"/>
<evidence type="ECO:0000313" key="3">
    <source>
        <dbReference type="Proteomes" id="UP000663829"/>
    </source>
</evidence>
<protein>
    <submittedName>
        <fullName evidence="1">Uncharacterized protein</fullName>
    </submittedName>
</protein>
<accession>A0A815RSV9</accession>
<dbReference type="Proteomes" id="UP000663829">
    <property type="component" value="Unassembled WGS sequence"/>
</dbReference>
<evidence type="ECO:0000313" key="2">
    <source>
        <dbReference type="EMBL" id="CAF4346826.1"/>
    </source>
</evidence>
<comment type="caution">
    <text evidence="1">The sequence shown here is derived from an EMBL/GenBank/DDBJ whole genome shotgun (WGS) entry which is preliminary data.</text>
</comment>